<protein>
    <submittedName>
        <fullName evidence="2">Uncharacterized protein LOC125271036</fullName>
    </submittedName>
</protein>
<evidence type="ECO:0000313" key="2">
    <source>
        <dbReference type="EMBL" id="CAK6972703.1"/>
    </source>
</evidence>
<proteinExistence type="predicted"/>
<accession>A0AAV1PME7</accession>
<organism evidence="2 3">
    <name type="scientific">Scomber scombrus</name>
    <name type="common">Atlantic mackerel</name>
    <name type="synonym">Scomber vernalis</name>
    <dbReference type="NCBI Taxonomy" id="13677"/>
    <lineage>
        <taxon>Eukaryota</taxon>
        <taxon>Metazoa</taxon>
        <taxon>Chordata</taxon>
        <taxon>Craniata</taxon>
        <taxon>Vertebrata</taxon>
        <taxon>Euteleostomi</taxon>
        <taxon>Actinopterygii</taxon>
        <taxon>Neopterygii</taxon>
        <taxon>Teleostei</taxon>
        <taxon>Neoteleostei</taxon>
        <taxon>Acanthomorphata</taxon>
        <taxon>Pelagiaria</taxon>
        <taxon>Scombriformes</taxon>
        <taxon>Scombridae</taxon>
        <taxon>Scomber</taxon>
    </lineage>
</organism>
<dbReference type="Proteomes" id="UP001314229">
    <property type="component" value="Unassembled WGS sequence"/>
</dbReference>
<feature type="region of interest" description="Disordered" evidence="1">
    <location>
        <begin position="1"/>
        <end position="24"/>
    </location>
</feature>
<evidence type="ECO:0000313" key="3">
    <source>
        <dbReference type="Proteomes" id="UP001314229"/>
    </source>
</evidence>
<evidence type="ECO:0000256" key="1">
    <source>
        <dbReference type="SAM" id="MobiDB-lite"/>
    </source>
</evidence>
<keyword evidence="3" id="KW-1185">Reference proteome</keyword>
<gene>
    <name evidence="2" type="ORF">FSCOSCO3_A007210</name>
</gene>
<comment type="caution">
    <text evidence="2">The sequence shown here is derived from an EMBL/GenBank/DDBJ whole genome shotgun (WGS) entry which is preliminary data.</text>
</comment>
<sequence length="188" mass="21584">MDNAQRVAHELNRGSNLTSDFEDDCSDDEDNELDYITLENIPSLELTLAKDDEESLGLAAQELDRRISDTISVVTFEGDKDSEMEKIRNFDCKCYTRRKENSIQERQSCSHKLSPEVMYSIRMDSLAAEREWQDMRIIGHLEANRRSVSISELTTSTKKAQLKRKRARTTFSIGGNEVCKNTFLFLMG</sequence>
<reference evidence="2 3" key="1">
    <citation type="submission" date="2024-01" db="EMBL/GenBank/DDBJ databases">
        <authorList>
            <person name="Alioto T."/>
            <person name="Alioto T."/>
            <person name="Gomez Garrido J."/>
        </authorList>
    </citation>
    <scope>NUCLEOTIDE SEQUENCE [LARGE SCALE GENOMIC DNA]</scope>
</reference>
<dbReference type="EMBL" id="CAWUFR010000211">
    <property type="protein sequence ID" value="CAK6972703.1"/>
    <property type="molecule type" value="Genomic_DNA"/>
</dbReference>
<name>A0AAV1PME7_SCOSC</name>
<dbReference type="AlphaFoldDB" id="A0AAV1PME7"/>